<evidence type="ECO:0000313" key="4">
    <source>
        <dbReference type="EMBL" id="HIU02188.1"/>
    </source>
</evidence>
<dbReference type="Gene3D" id="2.60.40.1140">
    <property type="entry name" value="Collagen-binding surface protein Cna, B-type domain"/>
    <property type="match status" value="1"/>
</dbReference>
<dbReference type="Proteomes" id="UP000824164">
    <property type="component" value="Unassembled WGS sequence"/>
</dbReference>
<reference evidence="4" key="2">
    <citation type="journal article" date="2021" name="PeerJ">
        <title>Extensive microbial diversity within the chicken gut microbiome revealed by metagenomics and culture.</title>
        <authorList>
            <person name="Gilroy R."/>
            <person name="Ravi A."/>
            <person name="Getino M."/>
            <person name="Pursley I."/>
            <person name="Horton D.L."/>
            <person name="Alikhan N.F."/>
            <person name="Baker D."/>
            <person name="Gharbi K."/>
            <person name="Hall N."/>
            <person name="Watson M."/>
            <person name="Adriaenssens E.M."/>
            <person name="Foster-Nyarko E."/>
            <person name="Jarju S."/>
            <person name="Secka A."/>
            <person name="Antonio M."/>
            <person name="Oren A."/>
            <person name="Chaudhuri R.R."/>
            <person name="La Ragione R."/>
            <person name="Hildebrand F."/>
            <person name="Pallen M.J."/>
        </authorList>
    </citation>
    <scope>NUCLEOTIDE SEQUENCE</scope>
    <source>
        <strain evidence="4">CHK187-14744</strain>
    </source>
</reference>
<dbReference type="InterPro" id="IPR055382">
    <property type="entry name" value="DUF7601"/>
</dbReference>
<keyword evidence="2" id="KW-0732">Signal</keyword>
<dbReference type="NCBIfam" id="TIGR03786">
    <property type="entry name" value="strep_pil_rpt"/>
    <property type="match status" value="1"/>
</dbReference>
<evidence type="ECO:0000313" key="5">
    <source>
        <dbReference type="Proteomes" id="UP000824164"/>
    </source>
</evidence>
<keyword evidence="1" id="KW-0812">Transmembrane</keyword>
<evidence type="ECO:0000256" key="1">
    <source>
        <dbReference type="SAM" id="Phobius"/>
    </source>
</evidence>
<reference evidence="4" key="1">
    <citation type="submission" date="2020-10" db="EMBL/GenBank/DDBJ databases">
        <authorList>
            <person name="Gilroy R."/>
        </authorList>
    </citation>
    <scope>NUCLEOTIDE SEQUENCE</scope>
    <source>
        <strain evidence="4">CHK187-14744</strain>
    </source>
</reference>
<keyword evidence="1" id="KW-0472">Membrane</keyword>
<gene>
    <name evidence="4" type="ORF">IAB63_02910</name>
</gene>
<dbReference type="Pfam" id="PF24547">
    <property type="entry name" value="DUF7601"/>
    <property type="match status" value="1"/>
</dbReference>
<name>A0A9D1HEU4_9FIRM</name>
<feature type="transmembrane region" description="Helical" evidence="1">
    <location>
        <begin position="322"/>
        <end position="344"/>
    </location>
</feature>
<sequence length="350" mass="37610">MKKFAKKLAAALMAGTLILGMAVTSFAKEAITDDGTVSVTNTSTGLTKTWEVADNTMFNDTETFTFTLTYAGEASVGTNATAAPKLNGTTMAAETTSKEVVIDNVDWADLADDSTEAITSKSFADIFDGITFSQPGVYSFTLSEEEGSNANIDYSEATYTIKVQITWDDVAQGTIKVDSIGVYDSNGKKVESNIAAFKNTPVDSETLTIYKEVTGNAASKNDEFEFTVKLTDGVSGTYKTSTGTIIAEEATFTLIHGQRFEIYNLPVGASYTITETDNGGYTVKSVNGVETENATYEGTIVKGGDNKIEYVNEKTVPSVTGLFLNFAPFVLIFAVAVAGCFVFFRSRRTW</sequence>
<keyword evidence="1" id="KW-1133">Transmembrane helix</keyword>
<accession>A0A9D1HEU4</accession>
<feature type="domain" description="DUF7601" evidence="3">
    <location>
        <begin position="206"/>
        <end position="314"/>
    </location>
</feature>
<organism evidence="4 5">
    <name type="scientific">Candidatus Onthocola gallistercoris</name>
    <dbReference type="NCBI Taxonomy" id="2840876"/>
    <lineage>
        <taxon>Bacteria</taxon>
        <taxon>Bacillati</taxon>
        <taxon>Bacillota</taxon>
        <taxon>Bacilli</taxon>
        <taxon>Candidatus Onthocola</taxon>
    </lineage>
</organism>
<dbReference type="AlphaFoldDB" id="A0A9D1HEU4"/>
<dbReference type="InterPro" id="IPR038174">
    <property type="entry name" value="Strep_pil_link_sf"/>
</dbReference>
<dbReference type="EMBL" id="DVLT01000019">
    <property type="protein sequence ID" value="HIU02188.1"/>
    <property type="molecule type" value="Genomic_DNA"/>
</dbReference>
<dbReference type="InterPro" id="IPR022464">
    <property type="entry name" value="Strep_pil_isopept_link"/>
</dbReference>
<feature type="signal peptide" evidence="2">
    <location>
        <begin position="1"/>
        <end position="27"/>
    </location>
</feature>
<protein>
    <recommendedName>
        <fullName evidence="3">DUF7601 domain-containing protein</fullName>
    </recommendedName>
</protein>
<proteinExistence type="predicted"/>
<comment type="caution">
    <text evidence="4">The sequence shown here is derived from an EMBL/GenBank/DDBJ whole genome shotgun (WGS) entry which is preliminary data.</text>
</comment>
<dbReference type="Gene3D" id="2.60.40.3050">
    <property type="match status" value="1"/>
</dbReference>
<feature type="chain" id="PRO_5038669204" description="DUF7601 domain-containing protein" evidence="2">
    <location>
        <begin position="28"/>
        <end position="350"/>
    </location>
</feature>
<evidence type="ECO:0000256" key="2">
    <source>
        <dbReference type="SAM" id="SignalP"/>
    </source>
</evidence>
<evidence type="ECO:0000259" key="3">
    <source>
        <dbReference type="Pfam" id="PF24547"/>
    </source>
</evidence>